<dbReference type="EMBL" id="EAAA01000980">
    <property type="status" value="NOT_ANNOTATED_CDS"/>
    <property type="molecule type" value="Genomic_DNA"/>
</dbReference>
<accession>F6T7L2</accession>
<evidence type="ECO:0000313" key="5">
    <source>
        <dbReference type="Ensembl" id="ENSCINP00000015707.3"/>
    </source>
</evidence>
<name>F6T7L2_CIOIN</name>
<dbReference type="PANTHER" id="PTHR10697">
    <property type="entry name" value="MAMMALIAN EPENDYMIN-RELATED PROTEIN 1"/>
    <property type="match status" value="1"/>
</dbReference>
<dbReference type="InParanoid" id="F6T7L2"/>
<evidence type="ECO:0000313" key="6">
    <source>
        <dbReference type="Proteomes" id="UP000008144"/>
    </source>
</evidence>
<reference evidence="5" key="2">
    <citation type="journal article" date="2008" name="Genome Biol.">
        <title>Improved genome assembly and evidence-based global gene model set for the chordate Ciona intestinalis: new insight into intron and operon populations.</title>
        <authorList>
            <person name="Satou Y."/>
            <person name="Mineta K."/>
            <person name="Ogasawara M."/>
            <person name="Sasakura Y."/>
            <person name="Shoguchi E."/>
            <person name="Ueno K."/>
            <person name="Yamada L."/>
            <person name="Matsumoto J."/>
            <person name="Wasserscheid J."/>
            <person name="Dewar K."/>
            <person name="Wiley G.B."/>
            <person name="Macmil S.L."/>
            <person name="Roe B.A."/>
            <person name="Zeller R.W."/>
            <person name="Hastings K.E."/>
            <person name="Lemaire P."/>
            <person name="Lindquist E."/>
            <person name="Endo T."/>
            <person name="Hotta K."/>
            <person name="Inaba K."/>
        </authorList>
    </citation>
    <scope>NUCLEOTIDE SEQUENCE [LARGE SCALE GENOMIC DNA]</scope>
    <source>
        <strain evidence="5">wild type</strain>
    </source>
</reference>
<protein>
    <recommendedName>
        <fullName evidence="3">Mammalian ependymin-related protein 1</fullName>
    </recommendedName>
</protein>
<dbReference type="GeneTree" id="ENSGT00940000164413"/>
<dbReference type="GO" id="GO:0005509">
    <property type="term" value="F:calcium ion binding"/>
    <property type="evidence" value="ECO:0007669"/>
    <property type="project" value="InterPro"/>
</dbReference>
<feature type="chain" id="PRO_5012858872" description="Mammalian ependymin-related protein 1" evidence="4">
    <location>
        <begin position="16"/>
        <end position="196"/>
    </location>
</feature>
<dbReference type="InterPro" id="IPR001299">
    <property type="entry name" value="Ependymin"/>
</dbReference>
<dbReference type="HOGENOM" id="CLU_097673_1_0_1"/>
<dbReference type="GO" id="GO:0007160">
    <property type="term" value="P:cell-matrix adhesion"/>
    <property type="evidence" value="ECO:0007669"/>
    <property type="project" value="InterPro"/>
</dbReference>
<dbReference type="OMA" id="LNPPEFC"/>
<dbReference type="Pfam" id="PF00811">
    <property type="entry name" value="Ependymin"/>
    <property type="match status" value="1"/>
</dbReference>
<dbReference type="AlphaFoldDB" id="F6T7L2"/>
<keyword evidence="6" id="KW-1185">Reference proteome</keyword>
<keyword evidence="4" id="KW-0732">Signal</keyword>
<dbReference type="Proteomes" id="UP000008144">
    <property type="component" value="Chromosome 12"/>
</dbReference>
<feature type="signal peptide" evidence="4">
    <location>
        <begin position="1"/>
        <end position="15"/>
    </location>
</feature>
<evidence type="ECO:0000256" key="3">
    <source>
        <dbReference type="ARBA" id="ARBA00020678"/>
    </source>
</evidence>
<dbReference type="PANTHER" id="PTHR10697:SF1">
    <property type="entry name" value="MAMMALIAN EPENDYMIN-RELATED PROTEIN 1"/>
    <property type="match status" value="1"/>
</dbReference>
<evidence type="ECO:0000256" key="2">
    <source>
        <dbReference type="ARBA" id="ARBA00010771"/>
    </source>
</evidence>
<gene>
    <name evidence="5" type="primary">LOC100186300</name>
</gene>
<reference evidence="6" key="1">
    <citation type="journal article" date="2002" name="Science">
        <title>The draft genome of Ciona intestinalis: insights into chordate and vertebrate origins.</title>
        <authorList>
            <person name="Dehal P."/>
            <person name="Satou Y."/>
            <person name="Campbell R.K."/>
            <person name="Chapman J."/>
            <person name="Degnan B."/>
            <person name="De Tomaso A."/>
            <person name="Davidson B."/>
            <person name="Di Gregorio A."/>
            <person name="Gelpke M."/>
            <person name="Goodstein D.M."/>
            <person name="Harafuji N."/>
            <person name="Hastings K.E."/>
            <person name="Ho I."/>
            <person name="Hotta K."/>
            <person name="Huang W."/>
            <person name="Kawashima T."/>
            <person name="Lemaire P."/>
            <person name="Martinez D."/>
            <person name="Meinertzhagen I.A."/>
            <person name="Necula S."/>
            <person name="Nonaka M."/>
            <person name="Putnam N."/>
            <person name="Rash S."/>
            <person name="Saiga H."/>
            <person name="Satake M."/>
            <person name="Terry A."/>
            <person name="Yamada L."/>
            <person name="Wang H.G."/>
            <person name="Awazu S."/>
            <person name="Azumi K."/>
            <person name="Boore J."/>
            <person name="Branno M."/>
            <person name="Chin-Bow S."/>
            <person name="DeSantis R."/>
            <person name="Doyle S."/>
            <person name="Francino P."/>
            <person name="Keys D.N."/>
            <person name="Haga S."/>
            <person name="Hayashi H."/>
            <person name="Hino K."/>
            <person name="Imai K.S."/>
            <person name="Inaba K."/>
            <person name="Kano S."/>
            <person name="Kobayashi K."/>
            <person name="Kobayashi M."/>
            <person name="Lee B.I."/>
            <person name="Makabe K.W."/>
            <person name="Manohar C."/>
            <person name="Matassi G."/>
            <person name="Medina M."/>
            <person name="Mochizuki Y."/>
            <person name="Mount S."/>
            <person name="Morishita T."/>
            <person name="Miura S."/>
            <person name="Nakayama A."/>
            <person name="Nishizaka S."/>
            <person name="Nomoto H."/>
            <person name="Ohta F."/>
            <person name="Oishi K."/>
            <person name="Rigoutsos I."/>
            <person name="Sano M."/>
            <person name="Sasaki A."/>
            <person name="Sasakura Y."/>
            <person name="Shoguchi E."/>
            <person name="Shin-i T."/>
            <person name="Spagnuolo A."/>
            <person name="Stainier D."/>
            <person name="Suzuki M.M."/>
            <person name="Tassy O."/>
            <person name="Takatori N."/>
            <person name="Tokuoka M."/>
            <person name="Yagi K."/>
            <person name="Yoshizaki F."/>
            <person name="Wada S."/>
            <person name="Zhang C."/>
            <person name="Hyatt P.D."/>
            <person name="Larimer F."/>
            <person name="Detter C."/>
            <person name="Doggett N."/>
            <person name="Glavina T."/>
            <person name="Hawkins T."/>
            <person name="Richardson P."/>
            <person name="Lucas S."/>
            <person name="Kohara Y."/>
            <person name="Levine M."/>
            <person name="Satoh N."/>
            <person name="Rokhsar D.S."/>
        </authorList>
    </citation>
    <scope>NUCLEOTIDE SEQUENCE [LARGE SCALE GENOMIC DNA]</scope>
</reference>
<dbReference type="GO" id="GO:0005576">
    <property type="term" value="C:extracellular region"/>
    <property type="evidence" value="ECO:0007669"/>
    <property type="project" value="InterPro"/>
</dbReference>
<dbReference type="Ensembl" id="ENSCINT00000015707.3">
    <property type="protein sequence ID" value="ENSCINP00000015707.3"/>
    <property type="gene ID" value="ENSCING00000007665.3"/>
</dbReference>
<reference evidence="5" key="4">
    <citation type="submission" date="2025-09" db="UniProtKB">
        <authorList>
            <consortium name="Ensembl"/>
        </authorList>
    </citation>
    <scope>IDENTIFICATION</scope>
</reference>
<evidence type="ECO:0000256" key="1">
    <source>
        <dbReference type="ARBA" id="ARBA00002024"/>
    </source>
</evidence>
<organism evidence="5 6">
    <name type="scientific">Ciona intestinalis</name>
    <name type="common">Transparent sea squirt</name>
    <name type="synonym">Ascidia intestinalis</name>
    <dbReference type="NCBI Taxonomy" id="7719"/>
    <lineage>
        <taxon>Eukaryota</taxon>
        <taxon>Metazoa</taxon>
        <taxon>Chordata</taxon>
        <taxon>Tunicata</taxon>
        <taxon>Ascidiacea</taxon>
        <taxon>Phlebobranchia</taxon>
        <taxon>Cionidae</taxon>
        <taxon>Ciona</taxon>
    </lineage>
</organism>
<proteinExistence type="inferred from homology"/>
<comment type="similarity">
    <text evidence="2">Belongs to the ependymin family.</text>
</comment>
<sequence length="196" mass="22694">MKLLLLIVFCGLAYGQEENGCAAPGYFQARLRSFDHENEFFRDGKFSYDAYEQRERMVEVFSEDATRPQRDELILHKEKKRYVVDLKTGECDVTAIDYDFHAIEVHEPAQFIGFSTVGSLDEPDMGMMLASWHHHHHEEGNWTQTFTRYECIPVTEVFSGETVDDHQTIHFHKTYFDVTVGLDSPDVFDVPQACIS</sequence>
<evidence type="ECO:0000256" key="4">
    <source>
        <dbReference type="SAM" id="SignalP"/>
    </source>
</evidence>
<comment type="function">
    <text evidence="1">Binds anionic lipids and gangliosides at acidic pH.</text>
</comment>
<reference evidence="5" key="3">
    <citation type="submission" date="2025-08" db="UniProtKB">
        <authorList>
            <consortium name="Ensembl"/>
        </authorList>
    </citation>
    <scope>IDENTIFICATION</scope>
</reference>
<dbReference type="GO" id="GO:0005764">
    <property type="term" value="C:lysosome"/>
    <property type="evidence" value="ECO:0000318"/>
    <property type="project" value="GO_Central"/>
</dbReference>
<dbReference type="FunCoup" id="F6T7L2">
    <property type="interactions" value="6"/>
</dbReference>